<comment type="similarity">
    <text evidence="1">Belongs to the ABC transporter superfamily.</text>
</comment>
<comment type="caution">
    <text evidence="7">The sequence shown here is derived from an EMBL/GenBank/DDBJ whole genome shotgun (WGS) entry which is preliminary data.</text>
</comment>
<dbReference type="OrthoDB" id="9801987at2"/>
<dbReference type="RefSeq" id="WP_147929079.1">
    <property type="nucleotide sequence ID" value="NZ_VOXD01000002.1"/>
</dbReference>
<dbReference type="InterPro" id="IPR050763">
    <property type="entry name" value="ABC_transporter_ATP-binding"/>
</dbReference>
<evidence type="ECO:0000313" key="7">
    <source>
        <dbReference type="EMBL" id="TXF91539.1"/>
    </source>
</evidence>
<evidence type="ECO:0000256" key="2">
    <source>
        <dbReference type="ARBA" id="ARBA00022448"/>
    </source>
</evidence>
<feature type="domain" description="ABC transporter" evidence="6">
    <location>
        <begin position="3"/>
        <end position="214"/>
    </location>
</feature>
<dbReference type="GO" id="GO:0016887">
    <property type="term" value="F:ATP hydrolysis activity"/>
    <property type="evidence" value="ECO:0007669"/>
    <property type="project" value="InterPro"/>
</dbReference>
<dbReference type="Pfam" id="PF00005">
    <property type="entry name" value="ABC_tran"/>
    <property type="match status" value="1"/>
</dbReference>
<sequence length="215" mass="24163">MEILLDSVFLTFGSKEVLRGAHLRLKKGKITGMLGRNGAGKSCLLKVLTGQLYPENLYIGVDGKFTKDLFSVPGLINYLPQHTCHPNDMQLGRILSLYGVDTPGFMTRHHHLFADAGLRFDQLSGGTKRLFEVLLLLAADTHFTLLDEPFTHIMPAHIAYVSDEIRRCSARKGILVTDHKYEHVLHLADTLYLVFDGTSKIVEGRDDLVHYGYLR</sequence>
<evidence type="ECO:0000259" key="6">
    <source>
        <dbReference type="PROSITE" id="PS50893"/>
    </source>
</evidence>
<protein>
    <submittedName>
        <fullName evidence="7">ATP-binding cassette domain-containing protein</fullName>
    </submittedName>
</protein>
<dbReference type="AlphaFoldDB" id="A0A5C7G160"/>
<dbReference type="GO" id="GO:0005524">
    <property type="term" value="F:ATP binding"/>
    <property type="evidence" value="ECO:0007669"/>
    <property type="project" value="UniProtKB-KW"/>
</dbReference>
<dbReference type="Gene3D" id="3.40.50.300">
    <property type="entry name" value="P-loop containing nucleotide triphosphate hydrolases"/>
    <property type="match status" value="1"/>
</dbReference>
<keyword evidence="5 7" id="KW-0067">ATP-binding</keyword>
<dbReference type="PANTHER" id="PTHR42711:SF5">
    <property type="entry name" value="ABC TRANSPORTER ATP-BINDING PROTEIN NATA"/>
    <property type="match status" value="1"/>
</dbReference>
<dbReference type="InterPro" id="IPR003439">
    <property type="entry name" value="ABC_transporter-like_ATP-bd"/>
</dbReference>
<evidence type="ECO:0000256" key="1">
    <source>
        <dbReference type="ARBA" id="ARBA00005417"/>
    </source>
</evidence>
<dbReference type="PROSITE" id="PS50893">
    <property type="entry name" value="ABC_TRANSPORTER_2"/>
    <property type="match status" value="1"/>
</dbReference>
<evidence type="ECO:0000256" key="5">
    <source>
        <dbReference type="ARBA" id="ARBA00022840"/>
    </source>
</evidence>
<dbReference type="Proteomes" id="UP000321907">
    <property type="component" value="Unassembled WGS sequence"/>
</dbReference>
<proteinExistence type="inferred from homology"/>
<evidence type="ECO:0000256" key="3">
    <source>
        <dbReference type="ARBA" id="ARBA00022458"/>
    </source>
</evidence>
<name>A0A5C7G160_9BACT</name>
<evidence type="ECO:0000256" key="4">
    <source>
        <dbReference type="ARBA" id="ARBA00022741"/>
    </source>
</evidence>
<dbReference type="EMBL" id="VOXD01000002">
    <property type="protein sequence ID" value="TXF91539.1"/>
    <property type="molecule type" value="Genomic_DNA"/>
</dbReference>
<keyword evidence="8" id="KW-1185">Reference proteome</keyword>
<accession>A0A5C7G160</accession>
<gene>
    <name evidence="7" type="ORF">FUA23_02245</name>
</gene>
<dbReference type="PANTHER" id="PTHR42711">
    <property type="entry name" value="ABC TRANSPORTER ATP-BINDING PROTEIN"/>
    <property type="match status" value="1"/>
</dbReference>
<keyword evidence="3" id="KW-0536">Nodulation</keyword>
<dbReference type="SUPFAM" id="SSF52540">
    <property type="entry name" value="P-loop containing nucleoside triphosphate hydrolases"/>
    <property type="match status" value="1"/>
</dbReference>
<dbReference type="InterPro" id="IPR027417">
    <property type="entry name" value="P-loop_NTPase"/>
</dbReference>
<keyword evidence="2" id="KW-0813">Transport</keyword>
<organism evidence="7 8">
    <name type="scientific">Neolewinella aurantiaca</name>
    <dbReference type="NCBI Taxonomy" id="2602767"/>
    <lineage>
        <taxon>Bacteria</taxon>
        <taxon>Pseudomonadati</taxon>
        <taxon>Bacteroidota</taxon>
        <taxon>Saprospiria</taxon>
        <taxon>Saprospirales</taxon>
        <taxon>Lewinellaceae</taxon>
        <taxon>Neolewinella</taxon>
    </lineage>
</organism>
<evidence type="ECO:0000313" key="8">
    <source>
        <dbReference type="Proteomes" id="UP000321907"/>
    </source>
</evidence>
<keyword evidence="4" id="KW-0547">Nucleotide-binding</keyword>
<reference evidence="7 8" key="1">
    <citation type="submission" date="2019-08" db="EMBL/GenBank/DDBJ databases">
        <title>Lewinella sp. strain SSH13 Genome sequencing and assembly.</title>
        <authorList>
            <person name="Kim I."/>
        </authorList>
    </citation>
    <scope>NUCLEOTIDE SEQUENCE [LARGE SCALE GENOMIC DNA]</scope>
    <source>
        <strain evidence="7 8">SSH13</strain>
    </source>
</reference>